<evidence type="ECO:0000313" key="2">
    <source>
        <dbReference type="EMBL" id="MBP1991651.1"/>
    </source>
</evidence>
<gene>
    <name evidence="2" type="ORF">J2Z66_003258</name>
</gene>
<feature type="domain" description="[Acyl-carrier-protein] S-malonyltransferase-like inserted helical" evidence="1">
    <location>
        <begin position="393"/>
        <end position="472"/>
    </location>
</feature>
<name>A0ABS4IXB9_9BACL</name>
<dbReference type="RefSeq" id="WP_245375578.1">
    <property type="nucleotide sequence ID" value="NZ_JAGGLB010000009.1"/>
</dbReference>
<accession>A0ABS4IXB9</accession>
<dbReference type="CDD" id="cd04742">
    <property type="entry name" value="NPD_FabD"/>
    <property type="match status" value="1"/>
</dbReference>
<reference evidence="2 3" key="1">
    <citation type="submission" date="2021-03" db="EMBL/GenBank/DDBJ databases">
        <title>Genomic Encyclopedia of Type Strains, Phase IV (KMG-IV): sequencing the most valuable type-strain genomes for metagenomic binning, comparative biology and taxonomic classification.</title>
        <authorList>
            <person name="Goeker M."/>
        </authorList>
    </citation>
    <scope>NUCLEOTIDE SEQUENCE [LARGE SCALE GENOMIC DNA]</scope>
    <source>
        <strain evidence="2 3">DSM 26048</strain>
    </source>
</reference>
<proteinExistence type="predicted"/>
<organism evidence="2 3">
    <name type="scientific">Paenibacillus eucommiae</name>
    <dbReference type="NCBI Taxonomy" id="1355755"/>
    <lineage>
        <taxon>Bacteria</taxon>
        <taxon>Bacillati</taxon>
        <taxon>Bacillota</taxon>
        <taxon>Bacilli</taxon>
        <taxon>Bacillales</taxon>
        <taxon>Paenibacillaceae</taxon>
        <taxon>Paenibacillus</taxon>
    </lineage>
</organism>
<dbReference type="InterPro" id="IPR049489">
    <property type="entry name" value="FabD-like_helical_ins"/>
</dbReference>
<keyword evidence="3" id="KW-1185">Reference proteome</keyword>
<dbReference type="Pfam" id="PF21607">
    <property type="entry name" value="FabD_helical_ins"/>
    <property type="match status" value="1"/>
</dbReference>
<sequence length="540" mass="58733">MMKSPYIGQWVPGQLHPAFHSQDLLGMLSQVREPVCIMRRGEDGALGLGVGGSLDASSASAGVSGYPAVAVLPAMYPEWLGDRSFLNVHRVRFAYIAGEMANGIATTQMVIAMARNGMLGFFGAGGLSPARIEQAIIEIQAALDPEGLSWGINLIHSPNEPLMEEKTVDLFLRRGVVRVSASAFMGLTPAVVRYACSGLHLDAAGTILRKHHLFAKVSRPEVAKHFMSPPPARMLEALLAKGLLSEEEVRLAAHLPLAEDITVESDSGGHTDNRPLAALFPTILGLRNELMRNFAYTKPIRVGASGGIGTPTAAAAAFALGAAYIMTGSVNQSAIESGLSAEGKKMLAAADLADVIMAPAGDMFEQGVKVQVLKRGTLFSSRGFKLLELYRAYRSLEDIPREEILKLEKDVFQEKLEHIWQDTQQFFQNRDPGQIAKAMVDPKHKMALIFRWYLGKASRWATEGTEHRRLDYQIWCGPAMGAFNAWVKGTFLEQPDSRTVVQIALNLLEGAAVITRAQQVRSHGLNVPQEAFAFIPRPLG</sequence>
<dbReference type="PANTHER" id="PTHR32332">
    <property type="entry name" value="2-NITROPROPANE DIOXYGENASE"/>
    <property type="match status" value="1"/>
</dbReference>
<dbReference type="SUPFAM" id="SSF51412">
    <property type="entry name" value="Inosine monophosphate dehydrogenase (IMPDH)"/>
    <property type="match status" value="1"/>
</dbReference>
<dbReference type="PANTHER" id="PTHR32332:SF20">
    <property type="entry name" value="2-NITROPROPANE DIOXYGENASE-LIKE PROTEIN"/>
    <property type="match status" value="1"/>
</dbReference>
<dbReference type="Gene3D" id="3.20.20.70">
    <property type="entry name" value="Aldolase class I"/>
    <property type="match status" value="1"/>
</dbReference>
<dbReference type="InterPro" id="IPR013785">
    <property type="entry name" value="Aldolase_TIM"/>
</dbReference>
<evidence type="ECO:0000259" key="1">
    <source>
        <dbReference type="Pfam" id="PF21607"/>
    </source>
</evidence>
<dbReference type="NCBIfam" id="TIGR02814">
    <property type="entry name" value="pfaD_fam"/>
    <property type="match status" value="1"/>
</dbReference>
<dbReference type="InterPro" id="IPR014179">
    <property type="entry name" value="PfaD-like_TIM-barrel"/>
</dbReference>
<dbReference type="Pfam" id="PF03060">
    <property type="entry name" value="NMO"/>
    <property type="match status" value="1"/>
</dbReference>
<comment type="caution">
    <text evidence="2">The sequence shown here is derived from an EMBL/GenBank/DDBJ whole genome shotgun (WGS) entry which is preliminary data.</text>
</comment>
<protein>
    <submittedName>
        <fullName evidence="2">PfaD family protein</fullName>
    </submittedName>
</protein>
<evidence type="ECO:0000313" key="3">
    <source>
        <dbReference type="Proteomes" id="UP001519287"/>
    </source>
</evidence>
<dbReference type="EMBL" id="JAGGLB010000009">
    <property type="protein sequence ID" value="MBP1991651.1"/>
    <property type="molecule type" value="Genomic_DNA"/>
</dbReference>
<dbReference type="Proteomes" id="UP001519287">
    <property type="component" value="Unassembled WGS sequence"/>
</dbReference>